<dbReference type="InterPro" id="IPR057670">
    <property type="entry name" value="SH3_retrovirus"/>
</dbReference>
<proteinExistence type="predicted"/>
<accession>A0AAP0P8A0</accession>
<keyword evidence="1" id="KW-0378">Hydrolase</keyword>
<reference evidence="6 7" key="1">
    <citation type="submission" date="2024-01" db="EMBL/GenBank/DDBJ databases">
        <title>Genome assemblies of Stephania.</title>
        <authorList>
            <person name="Yang L."/>
        </authorList>
    </citation>
    <scope>NUCLEOTIDE SEQUENCE [LARGE SCALE GENOMIC DNA]</scope>
    <source>
        <strain evidence="6">QJT</strain>
        <tissue evidence="6">Leaf</tissue>
    </source>
</reference>
<comment type="caution">
    <text evidence="6">The sequence shown here is derived from an EMBL/GenBank/DDBJ whole genome shotgun (WGS) entry which is preliminary data.</text>
</comment>
<dbReference type="GO" id="GO:0006508">
    <property type="term" value="P:proteolysis"/>
    <property type="evidence" value="ECO:0007669"/>
    <property type="project" value="UniProtKB-KW"/>
</dbReference>
<dbReference type="Gene3D" id="3.30.420.10">
    <property type="entry name" value="Ribonuclease H-like superfamily/Ribonuclease H"/>
    <property type="match status" value="1"/>
</dbReference>
<dbReference type="GO" id="GO:0003676">
    <property type="term" value="F:nucleic acid binding"/>
    <property type="evidence" value="ECO:0007669"/>
    <property type="project" value="InterPro"/>
</dbReference>
<dbReference type="InterPro" id="IPR025724">
    <property type="entry name" value="GAG-pre-integrase_dom"/>
</dbReference>
<feature type="region of interest" description="Disordered" evidence="3">
    <location>
        <begin position="762"/>
        <end position="799"/>
    </location>
</feature>
<dbReference type="AlphaFoldDB" id="A0AAP0P8A0"/>
<feature type="region of interest" description="Disordered" evidence="3">
    <location>
        <begin position="223"/>
        <end position="269"/>
    </location>
</feature>
<evidence type="ECO:0000256" key="3">
    <source>
        <dbReference type="SAM" id="MobiDB-lite"/>
    </source>
</evidence>
<dbReference type="EMBL" id="JBBNAE010000004">
    <property type="protein sequence ID" value="KAK9131186.1"/>
    <property type="molecule type" value="Genomic_DNA"/>
</dbReference>
<protein>
    <submittedName>
        <fullName evidence="6">Uncharacterized protein</fullName>
    </submittedName>
</protein>
<keyword evidence="1" id="KW-0645">Protease</keyword>
<dbReference type="Proteomes" id="UP001417504">
    <property type="component" value="Unassembled WGS sequence"/>
</dbReference>
<dbReference type="GO" id="GO:0008270">
    <property type="term" value="F:zinc ion binding"/>
    <property type="evidence" value="ECO:0007669"/>
    <property type="project" value="UniProtKB-KW"/>
</dbReference>
<dbReference type="Pfam" id="PF14223">
    <property type="entry name" value="Retrotran_gag_2"/>
    <property type="match status" value="1"/>
</dbReference>
<dbReference type="Pfam" id="PF25597">
    <property type="entry name" value="SH3_retrovirus"/>
    <property type="match status" value="1"/>
</dbReference>
<dbReference type="PROSITE" id="PS50994">
    <property type="entry name" value="INTEGRASE"/>
    <property type="match status" value="1"/>
</dbReference>
<evidence type="ECO:0000313" key="7">
    <source>
        <dbReference type="Proteomes" id="UP001417504"/>
    </source>
</evidence>
<gene>
    <name evidence="6" type="ORF">Sjap_011673</name>
</gene>
<evidence type="ECO:0000313" key="6">
    <source>
        <dbReference type="EMBL" id="KAK9131186.1"/>
    </source>
</evidence>
<organism evidence="6 7">
    <name type="scientific">Stephania japonica</name>
    <dbReference type="NCBI Taxonomy" id="461633"/>
    <lineage>
        <taxon>Eukaryota</taxon>
        <taxon>Viridiplantae</taxon>
        <taxon>Streptophyta</taxon>
        <taxon>Embryophyta</taxon>
        <taxon>Tracheophyta</taxon>
        <taxon>Spermatophyta</taxon>
        <taxon>Magnoliopsida</taxon>
        <taxon>Ranunculales</taxon>
        <taxon>Menispermaceae</taxon>
        <taxon>Menispermoideae</taxon>
        <taxon>Cissampelideae</taxon>
        <taxon>Stephania</taxon>
    </lineage>
</organism>
<dbReference type="InterPro" id="IPR054722">
    <property type="entry name" value="PolX-like_BBD"/>
</dbReference>
<evidence type="ECO:0000259" key="5">
    <source>
        <dbReference type="PROSITE" id="PS50994"/>
    </source>
</evidence>
<dbReference type="GO" id="GO:0008233">
    <property type="term" value="F:peptidase activity"/>
    <property type="evidence" value="ECO:0007669"/>
    <property type="project" value="UniProtKB-KW"/>
</dbReference>
<feature type="domain" description="CCHC-type" evidence="4">
    <location>
        <begin position="286"/>
        <end position="300"/>
    </location>
</feature>
<sequence length="882" mass="100300">MSSDGIFVQPTIPRFDGHYDHWSMLMENFLRSKEYWTVVVSGVAEPAAGVVLTDAAKSEFEALKLKDLKAKNYLFQAIDRSILETILCKDTAKHIWDSMKKKYQGTTRAKRQLLQTLRSGFEMLRMKSGESVTDYFSRTMAIVNKMRMHGDKTEDVFVVEKILRSLTPKFNFVVCDIEEANDVDLLSIDELQSSLLVHERKLNQQETEEQALKALSAKHFASNSIVRGRGRGSDRGRGRGGSNNNNHGSPQQNSQNKNSQGRGRGRGSCQSTFYRSKLADKSNVECFRCHRYGHYKSECKTDLNGQTGDQTHFAEEEEEEEVSLLMVCHVKEETHHNMWYLDTGCNNHMCGEKGAFSYLDETFRSSVKFGDDSKISVMGKGKVTIQTKENSIHTIANVLFVPDLKTNLLSVGQLQEKGYEIVIKDGVCHIRDAKLGFIAQVNMTKNRMFPLYLHTTTHSCFSTKSEDEAWLWHIRYGHLNFGGLKTLHQRNMVIGLPQIAAPDKVCEDCIVSKQHRLPFTQGKSLRAKKALELVHSDICGPITPYSNGGKRYVITFIDDYSRKIWVYFLQEKSEAFAAFKSFKALVEKEASSPIKVLRTDRGGEYNSHAFADFCAQHGIKRQLTAAYTPQQNGVCERKNRTIMNMVRSLLTTSGIPKNFWPEAVNWSIHILNRSPTLAVSGRKPVVDHFQIFGCIAYAHVPDEKRRKLDNKGEKCIFLGVSGESKAYKLYNPNTKKILVSRDVLFNEKSIWSWNQNCVQGGIPADFDDEEQEQQPMENEQAEEAIPNPPATESQRPQRVWRRPAWTSDYEVTGIDPGDDPLTHFALFSDCDPTSFEMAVKEPKWREAMAVEFLPLKEIIHGSYVIFQKGRRQSVSSGFTRRS</sequence>
<dbReference type="PROSITE" id="PS50158">
    <property type="entry name" value="ZF_CCHC"/>
    <property type="match status" value="1"/>
</dbReference>
<evidence type="ECO:0000256" key="2">
    <source>
        <dbReference type="PROSITE-ProRule" id="PRU00047"/>
    </source>
</evidence>
<dbReference type="InterPro" id="IPR001878">
    <property type="entry name" value="Znf_CCHC"/>
</dbReference>
<feature type="compositionally biased region" description="Low complexity" evidence="3">
    <location>
        <begin position="242"/>
        <end position="261"/>
    </location>
</feature>
<dbReference type="InterPro" id="IPR039537">
    <property type="entry name" value="Retrotran_Ty1/copia-like"/>
</dbReference>
<dbReference type="Pfam" id="PF22936">
    <property type="entry name" value="Pol_BBD"/>
    <property type="match status" value="1"/>
</dbReference>
<dbReference type="InterPro" id="IPR036397">
    <property type="entry name" value="RNaseH_sf"/>
</dbReference>
<keyword evidence="7" id="KW-1185">Reference proteome</keyword>
<dbReference type="Pfam" id="PF13976">
    <property type="entry name" value="gag_pre-integrs"/>
    <property type="match status" value="1"/>
</dbReference>
<name>A0AAP0P8A0_9MAGN</name>
<feature type="domain" description="Integrase catalytic" evidence="5">
    <location>
        <begin position="526"/>
        <end position="692"/>
    </location>
</feature>
<dbReference type="InterPro" id="IPR012337">
    <property type="entry name" value="RNaseH-like_sf"/>
</dbReference>
<dbReference type="PANTHER" id="PTHR42648">
    <property type="entry name" value="TRANSPOSASE, PUTATIVE-RELATED"/>
    <property type="match status" value="1"/>
</dbReference>
<dbReference type="PANTHER" id="PTHR42648:SF18">
    <property type="entry name" value="RETROTRANSPOSON, UNCLASSIFIED-LIKE PROTEIN"/>
    <property type="match status" value="1"/>
</dbReference>
<dbReference type="Pfam" id="PF00665">
    <property type="entry name" value="rve"/>
    <property type="match status" value="1"/>
</dbReference>
<dbReference type="SUPFAM" id="SSF53098">
    <property type="entry name" value="Ribonuclease H-like"/>
    <property type="match status" value="1"/>
</dbReference>
<dbReference type="InterPro" id="IPR001584">
    <property type="entry name" value="Integrase_cat-core"/>
</dbReference>
<evidence type="ECO:0000259" key="4">
    <source>
        <dbReference type="PROSITE" id="PS50158"/>
    </source>
</evidence>
<dbReference type="GO" id="GO:0015074">
    <property type="term" value="P:DNA integration"/>
    <property type="evidence" value="ECO:0007669"/>
    <property type="project" value="InterPro"/>
</dbReference>
<evidence type="ECO:0000256" key="1">
    <source>
        <dbReference type="ARBA" id="ARBA00022670"/>
    </source>
</evidence>
<keyword evidence="2" id="KW-0479">Metal-binding</keyword>
<keyword evidence="2" id="KW-0862">Zinc</keyword>
<keyword evidence="2" id="KW-0863">Zinc-finger</keyword>